<evidence type="ECO:0000313" key="1">
    <source>
        <dbReference type="EMBL" id="OPA76744.1"/>
    </source>
</evidence>
<dbReference type="Proteomes" id="UP000190188">
    <property type="component" value="Unassembled WGS sequence"/>
</dbReference>
<sequence length="189" mass="20978">MIKLSSNTIEELKSITKSLKYVERNVPKAFSAALNRTAQGVRTEGVRKIKGTYQIKYRGLKNEIRITKANPKKLSAILQASGRNIPLIQFKTSPGKPPRKQPKVLKASVKKGKNKAIPGAFVANLGQYQPGVFIRTGPGRRAPVEELFGPGIPVMLGEPGVVEHMRKEADRRMAGRLDHEMKRVLGRMK</sequence>
<proteinExistence type="predicted"/>
<accession>A0A1T2XA13</accession>
<organism evidence="1 2">
    <name type="scientific">Paenibacillus selenitireducens</name>
    <dbReference type="NCBI Taxonomy" id="1324314"/>
    <lineage>
        <taxon>Bacteria</taxon>
        <taxon>Bacillati</taxon>
        <taxon>Bacillota</taxon>
        <taxon>Bacilli</taxon>
        <taxon>Bacillales</taxon>
        <taxon>Paenibacillaceae</taxon>
        <taxon>Paenibacillus</taxon>
    </lineage>
</organism>
<dbReference type="RefSeq" id="WP_078499762.1">
    <property type="nucleotide sequence ID" value="NZ_MSZX01000006.1"/>
</dbReference>
<dbReference type="STRING" id="1324314.BVG16_16365"/>
<evidence type="ECO:0008006" key="3">
    <source>
        <dbReference type="Google" id="ProtNLM"/>
    </source>
</evidence>
<keyword evidence="2" id="KW-1185">Reference proteome</keyword>
<dbReference type="OrthoDB" id="5518677at2"/>
<reference evidence="1 2" key="1">
    <citation type="submission" date="2017-01" db="EMBL/GenBank/DDBJ databases">
        <title>Genome analysis of Paenibacillus selenitrireducens ES3-24.</title>
        <authorList>
            <person name="Xu D."/>
            <person name="Yao R."/>
            <person name="Zheng S."/>
        </authorList>
    </citation>
    <scope>NUCLEOTIDE SEQUENCE [LARGE SCALE GENOMIC DNA]</scope>
    <source>
        <strain evidence="1 2">ES3-24</strain>
    </source>
</reference>
<dbReference type="AlphaFoldDB" id="A0A1T2XA13"/>
<name>A0A1T2XA13_9BACL</name>
<protein>
    <recommendedName>
        <fullName evidence="3">Phage tail protein</fullName>
    </recommendedName>
</protein>
<evidence type="ECO:0000313" key="2">
    <source>
        <dbReference type="Proteomes" id="UP000190188"/>
    </source>
</evidence>
<comment type="caution">
    <text evidence="1">The sequence shown here is derived from an EMBL/GenBank/DDBJ whole genome shotgun (WGS) entry which is preliminary data.</text>
</comment>
<dbReference type="InterPro" id="IPR010633">
    <property type="entry name" value="Phage_lambda_GpZ"/>
</dbReference>
<dbReference type="EMBL" id="MSZX01000006">
    <property type="protein sequence ID" value="OPA76744.1"/>
    <property type="molecule type" value="Genomic_DNA"/>
</dbReference>
<dbReference type="Pfam" id="PF06763">
    <property type="entry name" value="Minor_tail_Z"/>
    <property type="match status" value="1"/>
</dbReference>
<gene>
    <name evidence="1" type="ORF">BVG16_16365</name>
</gene>